<comment type="catalytic activity">
    <reaction evidence="7 8">
        <text>CMP + ATP = CDP + ADP</text>
        <dbReference type="Rhea" id="RHEA:11600"/>
        <dbReference type="ChEBI" id="CHEBI:30616"/>
        <dbReference type="ChEBI" id="CHEBI:58069"/>
        <dbReference type="ChEBI" id="CHEBI:60377"/>
        <dbReference type="ChEBI" id="CHEBI:456216"/>
        <dbReference type="EC" id="2.7.4.25"/>
    </reaction>
</comment>
<dbReference type="RefSeq" id="WP_145675186.1">
    <property type="nucleotide sequence ID" value="NZ_VITF01000003.1"/>
</dbReference>
<dbReference type="InterPro" id="IPR011994">
    <property type="entry name" value="Cytidylate_kinase_dom"/>
</dbReference>
<keyword evidence="4 8" id="KW-0418">Kinase</keyword>
<dbReference type="HAMAP" id="MF_00238">
    <property type="entry name" value="Cytidyl_kinase_type1"/>
    <property type="match status" value="1"/>
</dbReference>
<comment type="similarity">
    <text evidence="1 8">Belongs to the cytidylate kinase family. Type 1 subfamily.</text>
</comment>
<evidence type="ECO:0000313" key="10">
    <source>
        <dbReference type="EMBL" id="TWA71470.1"/>
    </source>
</evidence>
<feature type="binding site" evidence="8">
    <location>
        <begin position="9"/>
        <end position="17"/>
    </location>
    <ligand>
        <name>ATP</name>
        <dbReference type="ChEBI" id="CHEBI:30616"/>
    </ligand>
</feature>
<dbReference type="InterPro" id="IPR003136">
    <property type="entry name" value="Cytidylate_kin"/>
</dbReference>
<dbReference type="GO" id="GO:0005737">
    <property type="term" value="C:cytoplasm"/>
    <property type="evidence" value="ECO:0007669"/>
    <property type="project" value="UniProtKB-SubCell"/>
</dbReference>
<keyword evidence="8" id="KW-0963">Cytoplasm</keyword>
<dbReference type="AlphaFoldDB" id="A0A560BFS2"/>
<dbReference type="GO" id="GO:0036430">
    <property type="term" value="F:CMP kinase activity"/>
    <property type="evidence" value="ECO:0007669"/>
    <property type="project" value="RHEA"/>
</dbReference>
<keyword evidence="3 8" id="KW-0547">Nucleotide-binding</keyword>
<evidence type="ECO:0000259" key="9">
    <source>
        <dbReference type="Pfam" id="PF02224"/>
    </source>
</evidence>
<evidence type="ECO:0000256" key="5">
    <source>
        <dbReference type="ARBA" id="ARBA00022840"/>
    </source>
</evidence>
<keyword evidence="5 8" id="KW-0067">ATP-binding</keyword>
<comment type="caution">
    <text evidence="10">The sequence shown here is derived from an EMBL/GenBank/DDBJ whole genome shotgun (WGS) entry which is preliminary data.</text>
</comment>
<reference evidence="10 11" key="1">
    <citation type="submission" date="2019-06" db="EMBL/GenBank/DDBJ databases">
        <title>Genomic Encyclopedia of Type Strains, Phase IV (KMG-V): Genome sequencing to study the core and pangenomes of soil and plant-associated prokaryotes.</title>
        <authorList>
            <person name="Whitman W."/>
        </authorList>
    </citation>
    <scope>NUCLEOTIDE SEQUENCE [LARGE SCALE GENOMIC DNA]</scope>
    <source>
        <strain evidence="10 11">BR 11796</strain>
    </source>
</reference>
<evidence type="ECO:0000256" key="2">
    <source>
        <dbReference type="ARBA" id="ARBA00022679"/>
    </source>
</evidence>
<dbReference type="CDD" id="cd02020">
    <property type="entry name" value="CMPK"/>
    <property type="match status" value="1"/>
</dbReference>
<dbReference type="Gene3D" id="3.40.50.300">
    <property type="entry name" value="P-loop containing nucleotide triphosphate hydrolases"/>
    <property type="match status" value="1"/>
</dbReference>
<evidence type="ECO:0000256" key="8">
    <source>
        <dbReference type="HAMAP-Rule" id="MF_00238"/>
    </source>
</evidence>
<evidence type="ECO:0000256" key="3">
    <source>
        <dbReference type="ARBA" id="ARBA00022741"/>
    </source>
</evidence>
<feature type="domain" description="Cytidylate kinase" evidence="9">
    <location>
        <begin position="5"/>
        <end position="204"/>
    </location>
</feature>
<dbReference type="GO" id="GO:0005524">
    <property type="term" value="F:ATP binding"/>
    <property type="evidence" value="ECO:0007669"/>
    <property type="project" value="UniProtKB-UniRule"/>
</dbReference>
<dbReference type="GO" id="GO:0006220">
    <property type="term" value="P:pyrimidine nucleotide metabolic process"/>
    <property type="evidence" value="ECO:0007669"/>
    <property type="project" value="UniProtKB-UniRule"/>
</dbReference>
<dbReference type="Proteomes" id="UP000316083">
    <property type="component" value="Unassembled WGS sequence"/>
</dbReference>
<dbReference type="GO" id="GO:0036431">
    <property type="term" value="F:dCMP kinase activity"/>
    <property type="evidence" value="ECO:0007669"/>
    <property type="project" value="InterPro"/>
</dbReference>
<evidence type="ECO:0000256" key="4">
    <source>
        <dbReference type="ARBA" id="ARBA00022777"/>
    </source>
</evidence>
<evidence type="ECO:0000256" key="1">
    <source>
        <dbReference type="ARBA" id="ARBA00009427"/>
    </source>
</evidence>
<name>A0A560BFS2_AZOBR</name>
<comment type="catalytic activity">
    <reaction evidence="6 8">
        <text>dCMP + ATP = dCDP + ADP</text>
        <dbReference type="Rhea" id="RHEA:25094"/>
        <dbReference type="ChEBI" id="CHEBI:30616"/>
        <dbReference type="ChEBI" id="CHEBI:57566"/>
        <dbReference type="ChEBI" id="CHEBI:58593"/>
        <dbReference type="ChEBI" id="CHEBI:456216"/>
        <dbReference type="EC" id="2.7.4.25"/>
    </reaction>
</comment>
<protein>
    <recommendedName>
        <fullName evidence="8">Cytidylate kinase</fullName>
        <shortName evidence="8">CK</shortName>
        <ecNumber evidence="8">2.7.4.25</ecNumber>
    </recommendedName>
    <alternativeName>
        <fullName evidence="8">Cytidine monophosphate kinase</fullName>
        <shortName evidence="8">CMP kinase</shortName>
    </alternativeName>
</protein>
<accession>A0A560BFS2</accession>
<proteinExistence type="inferred from homology"/>
<keyword evidence="2 8" id="KW-0808">Transferase</keyword>
<dbReference type="EMBL" id="VITF01000003">
    <property type="protein sequence ID" value="TWA71470.1"/>
    <property type="molecule type" value="Genomic_DNA"/>
</dbReference>
<organism evidence="10 11">
    <name type="scientific">Azospirillum brasilense</name>
    <dbReference type="NCBI Taxonomy" id="192"/>
    <lineage>
        <taxon>Bacteria</taxon>
        <taxon>Pseudomonadati</taxon>
        <taxon>Pseudomonadota</taxon>
        <taxon>Alphaproteobacteria</taxon>
        <taxon>Rhodospirillales</taxon>
        <taxon>Azospirillaceae</taxon>
        <taxon>Azospirillum</taxon>
    </lineage>
</organism>
<dbReference type="InterPro" id="IPR027417">
    <property type="entry name" value="P-loop_NTPase"/>
</dbReference>
<dbReference type="NCBIfam" id="TIGR00017">
    <property type="entry name" value="cmk"/>
    <property type="match status" value="1"/>
</dbReference>
<dbReference type="EC" id="2.7.4.25" evidence="8"/>
<evidence type="ECO:0000313" key="11">
    <source>
        <dbReference type="Proteomes" id="UP000316083"/>
    </source>
</evidence>
<gene>
    <name evidence="8" type="primary">cmk</name>
    <name evidence="10" type="ORF">FBZ82_103445</name>
</gene>
<sequence length="220" mass="22424">MGLVIAIDGPAAAGKGTLSKRVAQAYGFAHLDTGALYRAVGVAVLRAGGDPADAAAAAQAARALRPDDGILNDPALRNDEAAQAASKVAAVPAVRAALLDFQRRFAATPPGGAPGAVLDGRDVGTVVCPNADAKLFVTASVEVRAERRLKELRERGIPAIPSDVLEDMKARDARDSQRTVAPLLPAADAFVLDTSALDADQAFAAATAFIGTKTGFGSKV</sequence>
<comment type="subcellular location">
    <subcellularLocation>
        <location evidence="8">Cytoplasm</location>
    </subcellularLocation>
</comment>
<dbReference type="Pfam" id="PF02224">
    <property type="entry name" value="Cytidylate_kin"/>
    <property type="match status" value="1"/>
</dbReference>
<evidence type="ECO:0000256" key="6">
    <source>
        <dbReference type="ARBA" id="ARBA00047615"/>
    </source>
</evidence>
<evidence type="ECO:0000256" key="7">
    <source>
        <dbReference type="ARBA" id="ARBA00048478"/>
    </source>
</evidence>
<dbReference type="SUPFAM" id="SSF52540">
    <property type="entry name" value="P-loop containing nucleoside triphosphate hydrolases"/>
    <property type="match status" value="1"/>
</dbReference>